<comment type="caution">
    <text evidence="1">The sequence shown here is derived from an EMBL/GenBank/DDBJ whole genome shotgun (WGS) entry which is preliminary data.</text>
</comment>
<dbReference type="PRINTS" id="PR00081">
    <property type="entry name" value="GDHRDH"/>
</dbReference>
<evidence type="ECO:0008006" key="3">
    <source>
        <dbReference type="Google" id="ProtNLM"/>
    </source>
</evidence>
<evidence type="ECO:0000313" key="1">
    <source>
        <dbReference type="EMBL" id="KAK4546574.1"/>
    </source>
</evidence>
<dbReference type="EMBL" id="JAVFHQ010000014">
    <property type="protein sequence ID" value="KAK4546574.1"/>
    <property type="molecule type" value="Genomic_DNA"/>
</dbReference>
<accession>A0AAV9JNI6</accession>
<dbReference type="InterPro" id="IPR002347">
    <property type="entry name" value="SDR_fam"/>
</dbReference>
<dbReference type="Pfam" id="PF00106">
    <property type="entry name" value="adh_short"/>
    <property type="match status" value="1"/>
</dbReference>
<gene>
    <name evidence="1" type="ORF">LTR36_001791</name>
</gene>
<dbReference type="InterPro" id="IPR052184">
    <property type="entry name" value="SDR_enzymes"/>
</dbReference>
<name>A0AAV9JNI6_9PEZI</name>
<dbReference type="PANTHER" id="PTHR45458:SF3">
    <property type="entry name" value="CHAIN DEHYDROGENASE (ATSC), PUTATIVE-RELATED"/>
    <property type="match status" value="1"/>
</dbReference>
<evidence type="ECO:0000313" key="2">
    <source>
        <dbReference type="Proteomes" id="UP001324427"/>
    </source>
</evidence>
<protein>
    <recommendedName>
        <fullName evidence="3">NAD(P)-binding protein</fullName>
    </recommendedName>
</protein>
<dbReference type="InterPro" id="IPR036291">
    <property type="entry name" value="NAD(P)-bd_dom_sf"/>
</dbReference>
<proteinExistence type="predicted"/>
<sequence length="266" mass="28056">MTSYVVTGASRGLGYTFITHLASIPGNTVIGIARDKSAIEERLAKDGITNVTILAADITDFQALRAAADEAAKITDGVDVLINNAALIVRGSAWSTLVDDTPEHLEEELMDSFRANVVGVAHTINAFLPLIRKGKEKKVITLSTGMADLDLINQFNIGIGAPYSISKAGTNALVAKYNAALGKKENIVFLAISPGLVDTSEGKAMSDEDIAGGRAMGAAFASYAPHFKGPITAEESVKLQMEVISKATVDTMGGAFVSHFGNKQWL</sequence>
<organism evidence="1 2">
    <name type="scientific">Oleoguttula mirabilis</name>
    <dbReference type="NCBI Taxonomy" id="1507867"/>
    <lineage>
        <taxon>Eukaryota</taxon>
        <taxon>Fungi</taxon>
        <taxon>Dikarya</taxon>
        <taxon>Ascomycota</taxon>
        <taxon>Pezizomycotina</taxon>
        <taxon>Dothideomycetes</taxon>
        <taxon>Dothideomycetidae</taxon>
        <taxon>Mycosphaerellales</taxon>
        <taxon>Teratosphaeriaceae</taxon>
        <taxon>Oleoguttula</taxon>
    </lineage>
</organism>
<dbReference type="PANTHER" id="PTHR45458">
    <property type="entry name" value="SHORT-CHAIN DEHYDROGENASE/REDUCTASE SDR"/>
    <property type="match status" value="1"/>
</dbReference>
<dbReference type="SUPFAM" id="SSF51735">
    <property type="entry name" value="NAD(P)-binding Rossmann-fold domains"/>
    <property type="match status" value="1"/>
</dbReference>
<dbReference type="Proteomes" id="UP001324427">
    <property type="component" value="Unassembled WGS sequence"/>
</dbReference>
<dbReference type="AlphaFoldDB" id="A0AAV9JNI6"/>
<reference evidence="1 2" key="1">
    <citation type="submission" date="2021-11" db="EMBL/GenBank/DDBJ databases">
        <title>Black yeast isolated from Biological Soil Crust.</title>
        <authorList>
            <person name="Kurbessoian T."/>
        </authorList>
    </citation>
    <scope>NUCLEOTIDE SEQUENCE [LARGE SCALE GENOMIC DNA]</scope>
    <source>
        <strain evidence="1 2">CCFEE 5522</strain>
    </source>
</reference>
<keyword evidence="2" id="KW-1185">Reference proteome</keyword>
<dbReference type="Gene3D" id="3.40.50.720">
    <property type="entry name" value="NAD(P)-binding Rossmann-like Domain"/>
    <property type="match status" value="1"/>
</dbReference>
<dbReference type="GO" id="GO:0016616">
    <property type="term" value="F:oxidoreductase activity, acting on the CH-OH group of donors, NAD or NADP as acceptor"/>
    <property type="evidence" value="ECO:0007669"/>
    <property type="project" value="TreeGrafter"/>
</dbReference>